<feature type="region of interest" description="Disordered" evidence="2">
    <location>
        <begin position="101"/>
        <end position="132"/>
    </location>
</feature>
<accession>A0A0D2CPP1</accession>
<evidence type="ECO:0000313" key="4">
    <source>
        <dbReference type="Proteomes" id="UP000054466"/>
    </source>
</evidence>
<dbReference type="GeneID" id="27342735"/>
<dbReference type="RefSeq" id="XP_016252171.1">
    <property type="nucleotide sequence ID" value="XM_016390269.1"/>
</dbReference>
<evidence type="ECO:0000256" key="2">
    <source>
        <dbReference type="SAM" id="MobiDB-lite"/>
    </source>
</evidence>
<evidence type="ECO:0000256" key="1">
    <source>
        <dbReference type="SAM" id="Coils"/>
    </source>
</evidence>
<keyword evidence="4" id="KW-1185">Reference proteome</keyword>
<protein>
    <submittedName>
        <fullName evidence="3">Uncharacterized protein</fullName>
    </submittedName>
</protein>
<proteinExistence type="predicted"/>
<sequence length="132" mass="15744">MDVFTRLASGIYMRQHHRGDDRSQPLDPARRRAKRLQDLQDDELHRAIAHTNDHIAEAKTKYESLRKRRQAIRAKLDELSAEMYGQDEKIMQLQECRGECLKEKKAREERRGELRREQRGRAHGKESPRRGW</sequence>
<dbReference type="Proteomes" id="UP000054466">
    <property type="component" value="Unassembled WGS sequence"/>
</dbReference>
<gene>
    <name evidence="3" type="ORF">PV07_03541</name>
</gene>
<feature type="coiled-coil region" evidence="1">
    <location>
        <begin position="48"/>
        <end position="82"/>
    </location>
</feature>
<dbReference type="EMBL" id="KN847041">
    <property type="protein sequence ID" value="KIW31955.1"/>
    <property type="molecule type" value="Genomic_DNA"/>
</dbReference>
<dbReference type="VEuPathDB" id="FungiDB:PV07_03541"/>
<keyword evidence="1" id="KW-0175">Coiled coil</keyword>
<dbReference type="AlphaFoldDB" id="A0A0D2CPP1"/>
<evidence type="ECO:0000313" key="3">
    <source>
        <dbReference type="EMBL" id="KIW31955.1"/>
    </source>
</evidence>
<dbReference type="HOGENOM" id="CLU_1916850_0_0_1"/>
<organism evidence="3 4">
    <name type="scientific">Cladophialophora immunda</name>
    <dbReference type="NCBI Taxonomy" id="569365"/>
    <lineage>
        <taxon>Eukaryota</taxon>
        <taxon>Fungi</taxon>
        <taxon>Dikarya</taxon>
        <taxon>Ascomycota</taxon>
        <taxon>Pezizomycotina</taxon>
        <taxon>Eurotiomycetes</taxon>
        <taxon>Chaetothyriomycetidae</taxon>
        <taxon>Chaetothyriales</taxon>
        <taxon>Herpotrichiellaceae</taxon>
        <taxon>Cladophialophora</taxon>
    </lineage>
</organism>
<reference evidence="3 4" key="1">
    <citation type="submission" date="2015-01" db="EMBL/GenBank/DDBJ databases">
        <title>The Genome Sequence of Cladophialophora immunda CBS83496.</title>
        <authorList>
            <consortium name="The Broad Institute Genomics Platform"/>
            <person name="Cuomo C."/>
            <person name="de Hoog S."/>
            <person name="Gorbushina A."/>
            <person name="Stielow B."/>
            <person name="Teixiera M."/>
            <person name="Abouelleil A."/>
            <person name="Chapman S.B."/>
            <person name="Priest M."/>
            <person name="Young S.K."/>
            <person name="Wortman J."/>
            <person name="Nusbaum C."/>
            <person name="Birren B."/>
        </authorList>
    </citation>
    <scope>NUCLEOTIDE SEQUENCE [LARGE SCALE GENOMIC DNA]</scope>
    <source>
        <strain evidence="3 4">CBS 83496</strain>
    </source>
</reference>
<name>A0A0D2CPP1_9EURO</name>
<dbReference type="OrthoDB" id="4161351at2759"/>